<protein>
    <recommendedName>
        <fullName evidence="9">U6 snRNA-associated Sm-like protein LSm8</fullName>
    </recommendedName>
</protein>
<evidence type="ECO:0000313" key="11">
    <source>
        <dbReference type="EMBL" id="VDP68250.1"/>
    </source>
</evidence>
<reference evidence="11 12" key="2">
    <citation type="submission" date="2018-11" db="EMBL/GenBank/DDBJ databases">
        <authorList>
            <consortium name="Pathogen Informatics"/>
        </authorList>
    </citation>
    <scope>NUCLEOTIDE SEQUENCE [LARGE SCALE GENOMIC DNA]</scope>
    <source>
        <strain evidence="11 12">Egypt</strain>
    </source>
</reference>
<comment type="subunit">
    <text evidence="9">LSm subunits form a heteromer with a doughnut shape.</text>
</comment>
<evidence type="ECO:0000256" key="4">
    <source>
        <dbReference type="ARBA" id="ARBA00022728"/>
    </source>
</evidence>
<comment type="subcellular location">
    <subcellularLocation>
        <location evidence="1 9">Nucleus</location>
    </subcellularLocation>
</comment>
<dbReference type="PANTHER" id="PTHR15588">
    <property type="entry name" value="LSM1"/>
    <property type="match status" value="1"/>
</dbReference>
<keyword evidence="12" id="KW-1185">Reference proteome</keyword>
<dbReference type="GO" id="GO:0046540">
    <property type="term" value="C:U4/U6 x U5 tri-snRNP complex"/>
    <property type="evidence" value="ECO:0007669"/>
    <property type="project" value="UniProtKB-UniRule"/>
</dbReference>
<gene>
    <name evidence="9" type="primary">LSM8</name>
    <name evidence="11" type="ORF">ECPE_LOCUS3037</name>
</gene>
<keyword evidence="7 9" id="KW-0539">Nucleus</keyword>
<evidence type="ECO:0000256" key="1">
    <source>
        <dbReference type="ARBA" id="ARBA00004123"/>
    </source>
</evidence>
<dbReference type="Proteomes" id="UP000272942">
    <property type="component" value="Unassembled WGS sequence"/>
</dbReference>
<reference evidence="13" key="1">
    <citation type="submission" date="2016-06" db="UniProtKB">
        <authorList>
            <consortium name="WormBaseParasite"/>
        </authorList>
    </citation>
    <scope>IDENTIFICATION</scope>
</reference>
<dbReference type="GO" id="GO:0005688">
    <property type="term" value="C:U6 snRNP"/>
    <property type="evidence" value="ECO:0007669"/>
    <property type="project" value="UniProtKB-UniRule"/>
</dbReference>
<keyword evidence="8 9" id="KW-0687">Ribonucleoprotein</keyword>
<name>A0A183A7V2_9TREM</name>
<keyword evidence="3 9" id="KW-0507">mRNA processing</keyword>
<dbReference type="WBParaSite" id="ECPE_0000304001-mRNA-1">
    <property type="protein sequence ID" value="ECPE_0000304001-mRNA-1"/>
    <property type="gene ID" value="ECPE_0000304001"/>
</dbReference>
<evidence type="ECO:0000259" key="10">
    <source>
        <dbReference type="PROSITE" id="PS52002"/>
    </source>
</evidence>
<evidence type="ECO:0000313" key="12">
    <source>
        <dbReference type="Proteomes" id="UP000272942"/>
    </source>
</evidence>
<sequence length="203" mass="22680">MIHTQITWGLLAKSCKTSLAVRQLLHSYAEASQAKSVRSIQPSRTFVASLFAASRFNWDLKRYLLQLMVRETGIDEDGSGQVADCLGELEPDRRLIAQLEIDVALFRDLLRKDVIPRGMVNVITSDGRTIVGTLKGFDNVINLVIKDSQERVFSPTEGVEHVPLGLFIIRGQNVALVGEIDEDLDRRIDFSSIRAEPLNPVVH</sequence>
<comment type="function">
    <text evidence="9">Plays role in pre-mRNA splicing as component of the U4/U6-U5 tri-snRNP complex that is involved in spliceosome assembly, and as component of the precatalytic spliceosome (spliceosome B complex). The heptameric LSM2-8 complex binds specifically to the 3'-terminal U-tract of U6 snRNA.</text>
</comment>
<keyword evidence="4 9" id="KW-0747">Spliceosome</keyword>
<evidence type="ECO:0000256" key="9">
    <source>
        <dbReference type="RuleBase" id="RU365048"/>
    </source>
</evidence>
<dbReference type="AlphaFoldDB" id="A0A183A7V2"/>
<organism evidence="13">
    <name type="scientific">Echinostoma caproni</name>
    <dbReference type="NCBI Taxonomy" id="27848"/>
    <lineage>
        <taxon>Eukaryota</taxon>
        <taxon>Metazoa</taxon>
        <taxon>Spiralia</taxon>
        <taxon>Lophotrochozoa</taxon>
        <taxon>Platyhelminthes</taxon>
        <taxon>Trematoda</taxon>
        <taxon>Digenea</taxon>
        <taxon>Plagiorchiida</taxon>
        <taxon>Echinostomata</taxon>
        <taxon>Echinostomatoidea</taxon>
        <taxon>Echinostomatidae</taxon>
        <taxon>Echinostoma</taxon>
    </lineage>
</organism>
<keyword evidence="6 9" id="KW-0508">mRNA splicing</keyword>
<dbReference type="InterPro" id="IPR010920">
    <property type="entry name" value="LSM_dom_sf"/>
</dbReference>
<accession>A0A183A7V2</accession>
<evidence type="ECO:0000256" key="8">
    <source>
        <dbReference type="ARBA" id="ARBA00023274"/>
    </source>
</evidence>
<dbReference type="GO" id="GO:0000398">
    <property type="term" value="P:mRNA splicing, via spliceosome"/>
    <property type="evidence" value="ECO:0007669"/>
    <property type="project" value="UniProtKB-UniRule"/>
</dbReference>
<evidence type="ECO:0000256" key="3">
    <source>
        <dbReference type="ARBA" id="ARBA00022664"/>
    </source>
</evidence>
<dbReference type="SUPFAM" id="SSF50182">
    <property type="entry name" value="Sm-like ribonucleoproteins"/>
    <property type="match status" value="1"/>
</dbReference>
<dbReference type="InterPro" id="IPR034103">
    <property type="entry name" value="Lsm8"/>
</dbReference>
<keyword evidence="5 9" id="KW-0694">RNA-binding</keyword>
<dbReference type="Gene3D" id="2.30.30.100">
    <property type="match status" value="1"/>
</dbReference>
<proteinExistence type="inferred from homology"/>
<dbReference type="InterPro" id="IPR047575">
    <property type="entry name" value="Sm"/>
</dbReference>
<dbReference type="InterPro" id="IPR044642">
    <property type="entry name" value="PTHR15588"/>
</dbReference>
<dbReference type="GO" id="GO:0003729">
    <property type="term" value="F:mRNA binding"/>
    <property type="evidence" value="ECO:0007669"/>
    <property type="project" value="TreeGrafter"/>
</dbReference>
<dbReference type="GO" id="GO:0071011">
    <property type="term" value="C:precatalytic spliceosome"/>
    <property type="evidence" value="ECO:0007669"/>
    <property type="project" value="TreeGrafter"/>
</dbReference>
<dbReference type="Pfam" id="PF01423">
    <property type="entry name" value="LSM"/>
    <property type="match status" value="1"/>
</dbReference>
<evidence type="ECO:0000256" key="6">
    <source>
        <dbReference type="ARBA" id="ARBA00023187"/>
    </source>
</evidence>
<dbReference type="InterPro" id="IPR001163">
    <property type="entry name" value="Sm_dom_euk/arc"/>
</dbReference>
<dbReference type="EMBL" id="UZAN01040046">
    <property type="protein sequence ID" value="VDP68250.1"/>
    <property type="molecule type" value="Genomic_DNA"/>
</dbReference>
<evidence type="ECO:0000256" key="2">
    <source>
        <dbReference type="ARBA" id="ARBA00006850"/>
    </source>
</evidence>
<dbReference type="OrthoDB" id="10263346at2759"/>
<evidence type="ECO:0000256" key="7">
    <source>
        <dbReference type="ARBA" id="ARBA00023242"/>
    </source>
</evidence>
<comment type="similarity">
    <text evidence="2 9">Belongs to the snRNP Sm proteins family.</text>
</comment>
<dbReference type="CDD" id="cd01727">
    <property type="entry name" value="LSm8"/>
    <property type="match status" value="1"/>
</dbReference>
<dbReference type="PANTHER" id="PTHR15588:SF9">
    <property type="entry name" value="U6 SNRNA-ASSOCIATED SM-LIKE PROTEIN LSM8"/>
    <property type="match status" value="1"/>
</dbReference>
<feature type="domain" description="Sm" evidence="10">
    <location>
        <begin position="107"/>
        <end position="183"/>
    </location>
</feature>
<dbReference type="PROSITE" id="PS52002">
    <property type="entry name" value="SM"/>
    <property type="match status" value="1"/>
</dbReference>
<dbReference type="SMART" id="SM00651">
    <property type="entry name" value="Sm"/>
    <property type="match status" value="1"/>
</dbReference>
<evidence type="ECO:0000256" key="5">
    <source>
        <dbReference type="ARBA" id="ARBA00022884"/>
    </source>
</evidence>
<dbReference type="FunFam" id="2.30.30.100:FF:000027">
    <property type="entry name" value="U6 snRNA-associated Sm-like protein LSm8"/>
    <property type="match status" value="1"/>
</dbReference>
<evidence type="ECO:0000313" key="13">
    <source>
        <dbReference type="WBParaSite" id="ECPE_0000304001-mRNA-1"/>
    </source>
</evidence>